<dbReference type="RefSeq" id="XP_013400240.1">
    <property type="nucleotide sequence ID" value="XM_013544786.1"/>
</dbReference>
<dbReference type="Proteomes" id="UP000085678">
    <property type="component" value="Unplaced"/>
</dbReference>
<proteinExistence type="inferred from homology"/>
<keyword evidence="1 3" id="KW-0732">Signal</keyword>
<evidence type="ECO:0000313" key="8">
    <source>
        <dbReference type="RefSeq" id="XP_013400240.1"/>
    </source>
</evidence>
<evidence type="ECO:0000256" key="3">
    <source>
        <dbReference type="RuleBase" id="RU361203"/>
    </source>
</evidence>
<dbReference type="InterPro" id="IPR029052">
    <property type="entry name" value="Metallo-depent_PP-like"/>
</dbReference>
<evidence type="ECO:0000259" key="4">
    <source>
        <dbReference type="Pfam" id="PF00149"/>
    </source>
</evidence>
<accession>A0A1S3IPU2</accession>
<keyword evidence="3" id="KW-0378">Hydrolase</keyword>
<dbReference type="InParanoid" id="A0A1S3IPU2"/>
<gene>
    <name evidence="8" type="primary">LOC106166278</name>
</gene>
<dbReference type="FunCoup" id="A0A1S3IPU2">
    <property type="interactions" value="1"/>
</dbReference>
<feature type="domain" description="Calcineurin-like phosphoesterase" evidence="4">
    <location>
        <begin position="127"/>
        <end position="334"/>
    </location>
</feature>
<dbReference type="OMA" id="DQYRWLA"/>
<feature type="chain" id="PRO_5010004488" description="Purple acid phosphatase" evidence="3">
    <location>
        <begin position="21"/>
        <end position="437"/>
    </location>
</feature>
<dbReference type="InterPro" id="IPR015914">
    <property type="entry name" value="PAPs_N"/>
</dbReference>
<feature type="signal peptide" evidence="3">
    <location>
        <begin position="1"/>
        <end position="20"/>
    </location>
</feature>
<sequence>MSGMKLLCCLFCLVFYPVFSQYYGQPEQVHLSYGVTPQQMIVTWVTMSESNSSIVEYGQNGLDQVAYGTETKFVDSGEEKRVIFIHRVTLNDLIPEKMYKYHCGGKFGWSGIYTFTAMKDSTEWSPRLLVYGDFGNVNSQSMARIQQETQRGHFDAVLHVGDIAYNLDTSNGRIGDAFMRQIETVAAYVPYMTCPGNHEAAYNFSHYKYRFNMPGDEQKNMYYSFNMGPAHIISFSTEYYYEVSYGWSQIFTQYFWLEKDLQEANKPENRAKRPWIIVFGHRPMYCSNADDPTMCSNIDNYVRVGIPHVHAFSLEDLFYKYGVDLHFYGHEHSYERMWPVYNRKVCNGSNDEPYHNPPAPVHVVTGSAGCDEGEDPFISNGLPWSAFRSDDYGYTRMNIINSTHLYLEQVSDDKDGAVIDKMLLIKEKHGMGTFNCH</sequence>
<dbReference type="OrthoDB" id="45007at2759"/>
<keyword evidence="2" id="KW-0325">Glycoprotein</keyword>
<dbReference type="Pfam" id="PF16656">
    <property type="entry name" value="Pur_ac_phosph_N"/>
    <property type="match status" value="1"/>
</dbReference>
<evidence type="ECO:0000256" key="2">
    <source>
        <dbReference type="ARBA" id="ARBA00023180"/>
    </source>
</evidence>
<evidence type="ECO:0000259" key="6">
    <source>
        <dbReference type="Pfam" id="PF16656"/>
    </source>
</evidence>
<evidence type="ECO:0000259" key="5">
    <source>
        <dbReference type="Pfam" id="PF14008"/>
    </source>
</evidence>
<dbReference type="Gene3D" id="3.60.21.10">
    <property type="match status" value="1"/>
</dbReference>
<dbReference type="AlphaFoldDB" id="A0A1S3IPU2"/>
<evidence type="ECO:0000256" key="1">
    <source>
        <dbReference type="ARBA" id="ARBA00022729"/>
    </source>
</evidence>
<dbReference type="InterPro" id="IPR008963">
    <property type="entry name" value="Purple_acid_Pase-like_N"/>
</dbReference>
<dbReference type="Pfam" id="PF00149">
    <property type="entry name" value="Metallophos"/>
    <property type="match status" value="1"/>
</dbReference>
<feature type="domain" description="Purple acid phosphatase N-terminal" evidence="6">
    <location>
        <begin position="26"/>
        <end position="116"/>
    </location>
</feature>
<protein>
    <recommendedName>
        <fullName evidence="3">Purple acid phosphatase</fullName>
        <ecNumber evidence="3">3.1.3.2</ecNumber>
    </recommendedName>
</protein>
<dbReference type="GO" id="GO:0003993">
    <property type="term" value="F:acid phosphatase activity"/>
    <property type="evidence" value="ECO:0007669"/>
    <property type="project" value="UniProtKB-EC"/>
</dbReference>
<dbReference type="KEGG" id="lak:106166278"/>
<comment type="catalytic activity">
    <reaction evidence="3">
        <text>a phosphate monoester + H2O = an alcohol + phosphate</text>
        <dbReference type="Rhea" id="RHEA:15017"/>
        <dbReference type="ChEBI" id="CHEBI:15377"/>
        <dbReference type="ChEBI" id="CHEBI:30879"/>
        <dbReference type="ChEBI" id="CHEBI:43474"/>
        <dbReference type="ChEBI" id="CHEBI:67140"/>
        <dbReference type="EC" id="3.1.3.2"/>
    </reaction>
</comment>
<comment type="similarity">
    <text evidence="3">Belongs to the metallophosphoesterase superfamily. Purple acid phosphatase family.</text>
</comment>
<dbReference type="InterPro" id="IPR041792">
    <property type="entry name" value="MPP_PAP"/>
</dbReference>
<reference evidence="8" key="1">
    <citation type="submission" date="2025-08" db="UniProtKB">
        <authorList>
            <consortium name="RefSeq"/>
        </authorList>
    </citation>
    <scope>IDENTIFICATION</scope>
    <source>
        <tissue evidence="8">Gonads</tissue>
    </source>
</reference>
<dbReference type="Gene3D" id="2.60.40.380">
    <property type="entry name" value="Purple acid phosphatase-like, N-terminal"/>
    <property type="match status" value="1"/>
</dbReference>
<organism evidence="7 8">
    <name type="scientific">Lingula anatina</name>
    <name type="common">Brachiopod</name>
    <name type="synonym">Lingula unguis</name>
    <dbReference type="NCBI Taxonomy" id="7574"/>
    <lineage>
        <taxon>Eukaryota</taxon>
        <taxon>Metazoa</taxon>
        <taxon>Spiralia</taxon>
        <taxon>Lophotrochozoa</taxon>
        <taxon>Brachiopoda</taxon>
        <taxon>Linguliformea</taxon>
        <taxon>Lingulata</taxon>
        <taxon>Lingulida</taxon>
        <taxon>Linguloidea</taxon>
        <taxon>Lingulidae</taxon>
        <taxon>Lingula</taxon>
    </lineage>
</organism>
<evidence type="ECO:0000313" key="7">
    <source>
        <dbReference type="Proteomes" id="UP000085678"/>
    </source>
</evidence>
<dbReference type="SUPFAM" id="SSF49363">
    <property type="entry name" value="Purple acid phosphatase, N-terminal domain"/>
    <property type="match status" value="1"/>
</dbReference>
<feature type="domain" description="Purple acid phosphatase C-terminal" evidence="5">
    <location>
        <begin position="359"/>
        <end position="421"/>
    </location>
</feature>
<dbReference type="GO" id="GO:0046872">
    <property type="term" value="F:metal ion binding"/>
    <property type="evidence" value="ECO:0007669"/>
    <property type="project" value="InterPro"/>
</dbReference>
<keyword evidence="7" id="KW-1185">Reference proteome</keyword>
<dbReference type="InterPro" id="IPR025733">
    <property type="entry name" value="PAPs_C"/>
</dbReference>
<dbReference type="EC" id="3.1.3.2" evidence="3"/>
<dbReference type="Pfam" id="PF14008">
    <property type="entry name" value="Metallophos_C"/>
    <property type="match status" value="1"/>
</dbReference>
<dbReference type="CDD" id="cd00839">
    <property type="entry name" value="MPP_PAPs"/>
    <property type="match status" value="1"/>
</dbReference>
<dbReference type="PANTHER" id="PTHR45867:SF3">
    <property type="entry name" value="ACID PHOSPHATASE TYPE 7"/>
    <property type="match status" value="1"/>
</dbReference>
<dbReference type="PANTHER" id="PTHR45867">
    <property type="entry name" value="PURPLE ACID PHOSPHATASE"/>
    <property type="match status" value="1"/>
</dbReference>
<dbReference type="InterPro" id="IPR004843">
    <property type="entry name" value="Calcineurin-like_PHP"/>
</dbReference>
<dbReference type="SUPFAM" id="SSF56300">
    <property type="entry name" value="Metallo-dependent phosphatases"/>
    <property type="match status" value="1"/>
</dbReference>
<dbReference type="GeneID" id="106166278"/>
<name>A0A1S3IPU2_LINAN</name>